<evidence type="ECO:0000259" key="1">
    <source>
        <dbReference type="Pfam" id="PF00656"/>
    </source>
</evidence>
<dbReference type="AlphaFoldDB" id="A0A9D7SCI2"/>
<dbReference type="InterPro" id="IPR011600">
    <property type="entry name" value="Pept_C14_caspase"/>
</dbReference>
<dbReference type="GO" id="GO:0005737">
    <property type="term" value="C:cytoplasm"/>
    <property type="evidence" value="ECO:0007669"/>
    <property type="project" value="TreeGrafter"/>
</dbReference>
<dbReference type="Gene3D" id="3.40.50.1460">
    <property type="match status" value="1"/>
</dbReference>
<dbReference type="InterPro" id="IPR050452">
    <property type="entry name" value="Metacaspase"/>
</dbReference>
<protein>
    <submittedName>
        <fullName evidence="2">Caspase family protein</fullName>
    </submittedName>
</protein>
<reference evidence="2 3" key="1">
    <citation type="submission" date="2020-10" db="EMBL/GenBank/DDBJ databases">
        <title>Connecting structure to function with the recovery of over 1000 high-quality activated sludge metagenome-assembled genomes encoding full-length rRNA genes using long-read sequencing.</title>
        <authorList>
            <person name="Singleton C.M."/>
            <person name="Petriglieri F."/>
            <person name="Kristensen J.M."/>
            <person name="Kirkegaard R.H."/>
            <person name="Michaelsen T.Y."/>
            <person name="Andersen M.H."/>
            <person name="Karst S.M."/>
            <person name="Dueholm M.S."/>
            <person name="Nielsen P.H."/>
            <person name="Albertsen M."/>
        </authorList>
    </citation>
    <scope>NUCLEOTIDE SEQUENCE [LARGE SCALE GENOMIC DNA]</scope>
    <source>
        <strain evidence="2">Ribe_18-Q3-R11-54_BAT3C.373</strain>
    </source>
</reference>
<dbReference type="Proteomes" id="UP000808349">
    <property type="component" value="Unassembled WGS sequence"/>
</dbReference>
<organism evidence="2 3">
    <name type="scientific">Candidatus Defluviibacterium haderslevense</name>
    <dbReference type="NCBI Taxonomy" id="2981993"/>
    <lineage>
        <taxon>Bacteria</taxon>
        <taxon>Pseudomonadati</taxon>
        <taxon>Bacteroidota</taxon>
        <taxon>Saprospiria</taxon>
        <taxon>Saprospirales</taxon>
        <taxon>Saprospiraceae</taxon>
        <taxon>Candidatus Defluviibacterium</taxon>
    </lineage>
</organism>
<dbReference type="PANTHER" id="PTHR48104">
    <property type="entry name" value="METACASPASE-4"/>
    <property type="match status" value="1"/>
</dbReference>
<evidence type="ECO:0000313" key="3">
    <source>
        <dbReference type="Proteomes" id="UP000808349"/>
    </source>
</evidence>
<feature type="domain" description="Peptidase C14 caspase" evidence="1">
    <location>
        <begin position="33"/>
        <end position="301"/>
    </location>
</feature>
<evidence type="ECO:0000313" key="2">
    <source>
        <dbReference type="EMBL" id="MBK9719288.1"/>
    </source>
</evidence>
<comment type="caution">
    <text evidence="2">The sequence shown here is derived from an EMBL/GenBank/DDBJ whole genome shotgun (WGS) entry which is preliminary data.</text>
</comment>
<sequence length="393" mass="42851">MAYNFSLKSILWLSFILIIGIGSDLSGQTKSNKKALLIGVGTYPVAGGWATLNSKNDLTIIKDALLSQGFLNENICIIEDEKGTRQNIIATIKTKLINETKKGDIVYFHFSGHGQQKQDLDGDEIDGYDECIVPYDSPKKFNPGVYEGQNLILDDELNELFVGVRKQLTSSGQLIVALDACHSGTGTRGGGTARGSSEPMASPDYVQKNVQHKLQKEDNKINEKTGIANNGLASMIAFFGSAQNQVNYEMTNDQGIPYGSLSYAISKNLVLSKKEESYRGLFDKIKIEMSSIAPLQQPQAEGDLDTEILNGKALSSANYYKVISKSTDDQIIINAGFLQSVNEGSVVGFYPSDTRDIENNKPIVTGKISKSLAASSVVELDSILNYIRQLYTG</sequence>
<name>A0A9D7SCI2_9BACT</name>
<dbReference type="Pfam" id="PF00656">
    <property type="entry name" value="Peptidase_C14"/>
    <property type="match status" value="1"/>
</dbReference>
<dbReference type="EMBL" id="JADKFW010000017">
    <property type="protein sequence ID" value="MBK9719288.1"/>
    <property type="molecule type" value="Genomic_DNA"/>
</dbReference>
<accession>A0A9D7SCI2</accession>
<dbReference type="GO" id="GO:0006508">
    <property type="term" value="P:proteolysis"/>
    <property type="evidence" value="ECO:0007669"/>
    <property type="project" value="InterPro"/>
</dbReference>
<dbReference type="GO" id="GO:0004197">
    <property type="term" value="F:cysteine-type endopeptidase activity"/>
    <property type="evidence" value="ECO:0007669"/>
    <property type="project" value="InterPro"/>
</dbReference>
<dbReference type="PANTHER" id="PTHR48104:SF30">
    <property type="entry name" value="METACASPASE-1"/>
    <property type="match status" value="1"/>
</dbReference>
<gene>
    <name evidence="2" type="ORF">IPO85_17580</name>
</gene>
<proteinExistence type="predicted"/>